<comment type="caution">
    <text evidence="2">The sequence shown here is derived from an EMBL/GenBank/DDBJ whole genome shotgun (WGS) entry which is preliminary data.</text>
</comment>
<gene>
    <name evidence="2" type="ORF">ACFLIM_46870</name>
</gene>
<evidence type="ECO:0000256" key="1">
    <source>
        <dbReference type="SAM" id="MobiDB-lite"/>
    </source>
</evidence>
<accession>A0ABW7AWG0</accession>
<dbReference type="RefSeq" id="WP_393176746.1">
    <property type="nucleotide sequence ID" value="NZ_JBICRM010000055.1"/>
</dbReference>
<reference evidence="2 3" key="1">
    <citation type="submission" date="2024-10" db="EMBL/GenBank/DDBJ databases">
        <authorList>
            <person name="Topkara A.R."/>
            <person name="Saygin H."/>
        </authorList>
    </citation>
    <scope>NUCLEOTIDE SEQUENCE [LARGE SCALE GENOMIC DNA]</scope>
    <source>
        <strain evidence="2 3">M3C6</strain>
    </source>
</reference>
<evidence type="ECO:0000313" key="2">
    <source>
        <dbReference type="EMBL" id="MFG1710711.1"/>
    </source>
</evidence>
<evidence type="ECO:0000313" key="3">
    <source>
        <dbReference type="Proteomes" id="UP001603978"/>
    </source>
</evidence>
<protein>
    <submittedName>
        <fullName evidence="2">Uncharacterized protein</fullName>
    </submittedName>
</protein>
<proteinExistence type="predicted"/>
<feature type="region of interest" description="Disordered" evidence="1">
    <location>
        <begin position="182"/>
        <end position="201"/>
    </location>
</feature>
<keyword evidence="3" id="KW-1185">Reference proteome</keyword>
<name>A0ABW7AWG0_9ACTN</name>
<organism evidence="2 3">
    <name type="scientific">Nonomuraea marmarensis</name>
    <dbReference type="NCBI Taxonomy" id="3351344"/>
    <lineage>
        <taxon>Bacteria</taxon>
        <taxon>Bacillati</taxon>
        <taxon>Actinomycetota</taxon>
        <taxon>Actinomycetes</taxon>
        <taxon>Streptosporangiales</taxon>
        <taxon>Streptosporangiaceae</taxon>
        <taxon>Nonomuraea</taxon>
    </lineage>
</organism>
<dbReference type="Proteomes" id="UP001603978">
    <property type="component" value="Unassembled WGS sequence"/>
</dbReference>
<sequence>MEQLRKGPLGDLPDVDAASALARLSWDELLEYGTEQKNLRLDNAEIAVALRALRAVLGRLRIVFDPPFRDQFGFHQYWKSRGMSDAGGWAKRRAYLTGLFEPVLAQLETIEDLQTGQQADRDGAAGQITEVTRRRFIDGLDAVRKKIMDELAEAGAPVERPDLFWWGTLDEVAFLDRLSRVRPDPGSACSARWRSSPRGTR</sequence>
<dbReference type="EMBL" id="JBICRM010000055">
    <property type="protein sequence ID" value="MFG1710711.1"/>
    <property type="molecule type" value="Genomic_DNA"/>
</dbReference>